<reference evidence="1 2" key="1">
    <citation type="submission" date="2016-11" db="EMBL/GenBank/DDBJ databases">
        <authorList>
            <person name="Jaros S."/>
            <person name="Januszkiewicz K."/>
            <person name="Wedrychowicz H."/>
        </authorList>
    </citation>
    <scope>NUCLEOTIDE SEQUENCE [LARGE SCALE GENOMIC DNA]</scope>
    <source>
        <strain evidence="1 2">GAS138</strain>
    </source>
</reference>
<sequence>MESPKLAGYRADLFLSGRPSLAIKSKLRLEAKNAVPRHQLLVLIRKLPVVSGSRAMIAGS</sequence>
<protein>
    <submittedName>
        <fullName evidence="1">Uncharacterized protein</fullName>
    </submittedName>
</protein>
<organism evidence="1 2">
    <name type="scientific">Bradyrhizobium erythrophlei</name>
    <dbReference type="NCBI Taxonomy" id="1437360"/>
    <lineage>
        <taxon>Bacteria</taxon>
        <taxon>Pseudomonadati</taxon>
        <taxon>Pseudomonadota</taxon>
        <taxon>Alphaproteobacteria</taxon>
        <taxon>Hyphomicrobiales</taxon>
        <taxon>Nitrobacteraceae</taxon>
        <taxon>Bradyrhizobium</taxon>
    </lineage>
</organism>
<dbReference type="EMBL" id="LT670817">
    <property type="protein sequence ID" value="SHH57913.1"/>
    <property type="molecule type" value="Genomic_DNA"/>
</dbReference>
<evidence type="ECO:0000313" key="1">
    <source>
        <dbReference type="EMBL" id="SHH57913.1"/>
    </source>
</evidence>
<dbReference type="RefSeq" id="WP_079603931.1">
    <property type="nucleotide sequence ID" value="NZ_LT670817.1"/>
</dbReference>
<accession>A0A1M5U5D9</accession>
<dbReference type="Proteomes" id="UP000189796">
    <property type="component" value="Chromosome I"/>
</dbReference>
<evidence type="ECO:0000313" key="2">
    <source>
        <dbReference type="Proteomes" id="UP000189796"/>
    </source>
</evidence>
<dbReference type="AlphaFoldDB" id="A0A1M5U5D9"/>
<proteinExistence type="predicted"/>
<name>A0A1M5U5D9_9BRAD</name>
<gene>
    <name evidence="1" type="ORF">SAMN05443248_5281</name>
</gene>